<dbReference type="CDD" id="cd18808">
    <property type="entry name" value="SF1_C_Upf1"/>
    <property type="match status" value="1"/>
</dbReference>
<accession>A0A1C4Z805</accession>
<sequence length="1210" mass="132785">MPLDEGTTLLRGRYELGTRRSAAGDAEAWTAYDEDGLQYLARTWAYDGDEPDPVQRALWDAELRTLYKVGSSPGADDTLAVLKDAGLDRDAKSFVMVLQATGYDSVADALAARAEHGWLSSRDPADRRELWRAASRVAAGLAVLHSQDVLHRDVGAAALLYLPDEPTESIRLGGFEWSVRLGRPLDADPPVSWSSPPERLAGDTAAWRPDDDWFGFGMLCARLVLNLERYANNAPAERYARVVKAIEAATTTLTEPERALLLRLIDPIPLERMTRPHDVQLSIRGIVALLAAPPAARADDRPFTLIVDPKQARLYDYLLERGLREHLGLDDGQPYDPRDVAQTDGLAVFLRRDLDGGSLYAVPKQETVLLVGRRTVVRLRKYSDRGEAPTWQIAFCLGPAQLTNSEGGSARVRLPAGRLAVRSTRSAHNDRGLALASATWDTVLPRIDRGAEMARDLAQFHQFVRATHQIELLMLDATIFPIELVAGPDPTDDPGFEVITVRERLRPENRQVLAFLHNDDLAGFLQRELEAGKPDSGSVILSGEHGDALALPAGGKDNQWRVHAVDDAARTATLRRPTFDLDRPPPPDCGYLRGAGMPGQLKLIRRRKQAIDALDRHSYLLRSLAAPGQVYIDTGAADLPVRLAPETVDEAKRRAIEDILRVRPIYALQGPPGTGKTTLVAWLLREILHDDPVAQVLVTAQAHGAVDVLRARVTEAFEGVASERRPLAVRLGSRRDDDTAQDTVEDVALQVLRDSSSSLANLSDRTPAQQGWLDHATAMADELASHEARGTGAADFVELVKRGANLTYCTTSAGELEAIAGDQSFDWSIVEEAGKAHGFDLALPLQAGHRWLLIGDHNQLPPYRYEDYLRGVDALDAVVEALQALPDTGPGVLDWEWVSSWKDKTTEERAAFQGYAKDWLKTFKRTFEHCQVAVGQGDAGQRLTDDSAGGAAAGVLIEQHRMHPDIGELISRAYYGDRLVNRTVHEGRPFARVLHGFTEPLDIRGNAIVWLDVPWCRDDPRTAETGPAQGRPRFTNDAEATALSNFLASLRREAPGTAELAVLSPYNQQTSLLRRRMRKAALPEGIELKPTLNARPGAPGGASGVHTVDSFQGNQADVIAVSLVRNNLHDPGHGLGFLDEASRLNVLLSRAERLLVLVGSWDFFQEQVRTVELDDTANPLWHLKRIVTDLSDWFASGRAVRLGADLGGLS</sequence>
<evidence type="ECO:0000313" key="3">
    <source>
        <dbReference type="Proteomes" id="UP000198228"/>
    </source>
</evidence>
<dbReference type="InterPro" id="IPR041677">
    <property type="entry name" value="DNA2/NAM7_AAA_11"/>
</dbReference>
<dbReference type="GO" id="GO:0004672">
    <property type="term" value="F:protein kinase activity"/>
    <property type="evidence" value="ECO:0007669"/>
    <property type="project" value="InterPro"/>
</dbReference>
<dbReference type="GO" id="GO:0005524">
    <property type="term" value="F:ATP binding"/>
    <property type="evidence" value="ECO:0007669"/>
    <property type="project" value="InterPro"/>
</dbReference>
<dbReference type="Pfam" id="PF13086">
    <property type="entry name" value="AAA_11"/>
    <property type="match status" value="2"/>
</dbReference>
<keyword evidence="2" id="KW-0808">Transferase</keyword>
<dbReference type="Gene3D" id="1.10.510.10">
    <property type="entry name" value="Transferase(Phosphotransferase) domain 1"/>
    <property type="match status" value="1"/>
</dbReference>
<gene>
    <name evidence="2" type="ORF">GA0074696_4134</name>
</gene>
<dbReference type="InterPro" id="IPR045055">
    <property type="entry name" value="DNA2/NAM7-like"/>
</dbReference>
<reference evidence="2 3" key="1">
    <citation type="submission" date="2016-06" db="EMBL/GenBank/DDBJ databases">
        <authorList>
            <person name="Kjaerup R.B."/>
            <person name="Dalgaard T.S."/>
            <person name="Juul-Madsen H.R."/>
        </authorList>
    </citation>
    <scope>NUCLEOTIDE SEQUENCE [LARGE SCALE GENOMIC DNA]</scope>
    <source>
        <strain evidence="2 3">DSM 43821</strain>
    </source>
</reference>
<dbReference type="Gene3D" id="3.40.50.300">
    <property type="entry name" value="P-loop containing nucleotide triphosphate hydrolases"/>
    <property type="match status" value="2"/>
</dbReference>
<organism evidence="2 3">
    <name type="scientific">Micromonospora purpureochromogenes</name>
    <dbReference type="NCBI Taxonomy" id="47872"/>
    <lineage>
        <taxon>Bacteria</taxon>
        <taxon>Bacillati</taxon>
        <taxon>Actinomycetota</taxon>
        <taxon>Actinomycetes</taxon>
        <taxon>Micromonosporales</taxon>
        <taxon>Micromonosporaceae</taxon>
        <taxon>Micromonospora</taxon>
    </lineage>
</organism>
<evidence type="ECO:0000259" key="1">
    <source>
        <dbReference type="PROSITE" id="PS50011"/>
    </source>
</evidence>
<dbReference type="InterPro" id="IPR011009">
    <property type="entry name" value="Kinase-like_dom_sf"/>
</dbReference>
<feature type="domain" description="Protein kinase" evidence="1">
    <location>
        <begin position="14"/>
        <end position="290"/>
    </location>
</feature>
<dbReference type="InterPro" id="IPR000719">
    <property type="entry name" value="Prot_kinase_dom"/>
</dbReference>
<dbReference type="SUPFAM" id="SSF56112">
    <property type="entry name" value="Protein kinase-like (PK-like)"/>
    <property type="match status" value="1"/>
</dbReference>
<dbReference type="PROSITE" id="PS50011">
    <property type="entry name" value="PROTEIN_KINASE_DOM"/>
    <property type="match status" value="1"/>
</dbReference>
<dbReference type="PANTHER" id="PTHR10887">
    <property type="entry name" value="DNA2/NAM7 HELICASE FAMILY"/>
    <property type="match status" value="1"/>
</dbReference>
<dbReference type="Proteomes" id="UP000198228">
    <property type="component" value="Chromosome I"/>
</dbReference>
<dbReference type="RefSeq" id="WP_088962596.1">
    <property type="nucleotide sequence ID" value="NZ_LT607410.1"/>
</dbReference>
<dbReference type="PANTHER" id="PTHR10887:SF495">
    <property type="entry name" value="HELICASE SENATAXIN ISOFORM X1-RELATED"/>
    <property type="match status" value="1"/>
</dbReference>
<protein>
    <submittedName>
        <fullName evidence="2">Protein kinase domain-containing protein</fullName>
    </submittedName>
</protein>
<dbReference type="Pfam" id="PF13087">
    <property type="entry name" value="AAA_12"/>
    <property type="match status" value="1"/>
</dbReference>
<dbReference type="InterPro" id="IPR027417">
    <property type="entry name" value="P-loop_NTPase"/>
</dbReference>
<dbReference type="GO" id="GO:0004386">
    <property type="term" value="F:helicase activity"/>
    <property type="evidence" value="ECO:0007669"/>
    <property type="project" value="InterPro"/>
</dbReference>
<dbReference type="InterPro" id="IPR047187">
    <property type="entry name" value="SF1_C_Upf1"/>
</dbReference>
<dbReference type="SUPFAM" id="SSF52540">
    <property type="entry name" value="P-loop containing nucleoside triphosphate hydrolases"/>
    <property type="match status" value="1"/>
</dbReference>
<evidence type="ECO:0000313" key="2">
    <source>
        <dbReference type="EMBL" id="SCF29076.1"/>
    </source>
</evidence>
<name>A0A1C4Z805_9ACTN</name>
<dbReference type="InterPro" id="IPR041679">
    <property type="entry name" value="DNA2/NAM7-like_C"/>
</dbReference>
<dbReference type="AlphaFoldDB" id="A0A1C4Z805"/>
<dbReference type="EMBL" id="LT607410">
    <property type="protein sequence ID" value="SCF29076.1"/>
    <property type="molecule type" value="Genomic_DNA"/>
</dbReference>
<keyword evidence="2" id="KW-0418">Kinase</keyword>
<proteinExistence type="predicted"/>